<accession>A0A2A6FQ62</accession>
<evidence type="ECO:0000259" key="2">
    <source>
        <dbReference type="PROSITE" id="PS51820"/>
    </source>
</evidence>
<dbReference type="Gene3D" id="3.90.182.10">
    <property type="entry name" value="Toxin - Anthrax Protective Antigen,domain 1"/>
    <property type="match status" value="2"/>
</dbReference>
<dbReference type="Pfam" id="PF07691">
    <property type="entry name" value="PA14"/>
    <property type="match status" value="2"/>
</dbReference>
<keyword evidence="1" id="KW-1133">Transmembrane helix</keyword>
<dbReference type="PROSITE" id="PS51820">
    <property type="entry name" value="PA14"/>
    <property type="match status" value="2"/>
</dbReference>
<feature type="transmembrane region" description="Helical" evidence="1">
    <location>
        <begin position="12"/>
        <end position="36"/>
    </location>
</feature>
<dbReference type="Proteomes" id="UP000219994">
    <property type="component" value="Unassembled WGS sequence"/>
</dbReference>
<gene>
    <name evidence="3" type="ORF">B5766_08950</name>
</gene>
<dbReference type="InterPro" id="IPR037524">
    <property type="entry name" value="PA14/GLEYA"/>
</dbReference>
<dbReference type="InterPro" id="IPR022385">
    <property type="entry name" value="Rhs_assc_core"/>
</dbReference>
<evidence type="ECO:0000313" key="3">
    <source>
        <dbReference type="EMBL" id="PDQ34879.1"/>
    </source>
</evidence>
<dbReference type="InterPro" id="IPR050708">
    <property type="entry name" value="T6SS_VgrG/RHS"/>
</dbReference>
<protein>
    <recommendedName>
        <fullName evidence="2">PA14 domain-containing protein</fullName>
    </recommendedName>
</protein>
<feature type="domain" description="PA14" evidence="2">
    <location>
        <begin position="757"/>
        <end position="907"/>
    </location>
</feature>
<keyword evidence="1" id="KW-0812">Transmembrane</keyword>
<proteinExistence type="predicted"/>
<dbReference type="Gene3D" id="2.180.10.10">
    <property type="entry name" value="RHS repeat-associated core"/>
    <property type="match status" value="2"/>
</dbReference>
<dbReference type="EMBL" id="NAEP01000044">
    <property type="protein sequence ID" value="PDQ34879.1"/>
    <property type="molecule type" value="Genomic_DNA"/>
</dbReference>
<dbReference type="InterPro" id="IPR011658">
    <property type="entry name" value="PA14_dom"/>
</dbReference>
<dbReference type="SUPFAM" id="SSF56988">
    <property type="entry name" value="Anthrax protective antigen"/>
    <property type="match status" value="2"/>
</dbReference>
<comment type="caution">
    <text evidence="3">The sequence shown here is derived from an EMBL/GenBank/DDBJ whole genome shotgun (WGS) entry which is preliminary data.</text>
</comment>
<feature type="domain" description="PA14" evidence="2">
    <location>
        <begin position="1297"/>
        <end position="1444"/>
    </location>
</feature>
<dbReference type="PANTHER" id="PTHR32305:SF15">
    <property type="entry name" value="PROTEIN RHSA-RELATED"/>
    <property type="match status" value="1"/>
</dbReference>
<sequence>MLSGRVVLRFVAALRGLLGGALVCVLVVGCVGPVGVSGGSVGGSGDRVGVGGAVPVVGGSGVGVGVGVGGLGVSDFPGIAVGSEGVPGEGVVRGVEEFDKSRAGVVSRSADSTVWEGADGSRLVEVSSGGVLNVLRGGVWRSVSTVVVPRGLLGGGGGVVDHPLSPVFADRADDVRLLGVSVGGFGVGFSVPGAARVLGVVAPGGLGSRVLYPGVFPDTDLVFDVTEVGVDEFFEVAKAPGASGRVEWSWRVVSPGLVPRVDEGGAIRFEDASGVAAFVVPRPVVFDSAGRDRARPDVQADAVVSVVPDGDGWLLGVGVDRGWLNDPGRVFPVRVDPQVDLGEVATRGFKSNGQRNTNYGVQVGNTNVNGVWRTAVSFPLERVWGQQVVDVGVRFDGLSSDSTLRVCSGVVTHAREFSYGMPGGDVLGSVRYAEDDGWAVHDPRLTAAVAGWVGRGDRGVYLAFQGEEGRGYSYKRYAYATMSVVFQAYPRAGVPVAPAPGDGAVGVSTRPVLDMGGSFSPPGTALQFRYQVFESQDLSGLVWDSDWLVSSRVQVPDVRLRPGVRYFWRGLVRNEFDGYRGVSNVSASAVWSFTTQVVSVTTKSGVLPVDGGVVVTTAPVLSVPVVGGGSGLQYFFRVSTGVDSRGGGVVVSGWLTPGAGDARVWFRMPAGSLQDGVSYSWTVITRDVLSGNESPTTWSSRFTVNQRLAGGPSPTDSVGPVTVNLASGNVSASFASPVVSTAGGGMGVGFTYNSQAASNVGLLGEYFDATPEPGREQSWDFGAARRVLTRVDPQVSFLWDQLSPGVGVPADKFMARWSGFVTVPAAGSYVFGVRHDDGVRVYVDGERVVDRWVPTSWSGAPDWGVSKSLPVRPVAFRVEFYDDTLVAGVQLVYRTAEDPTVRDVPASWFTRSPRFLPDGWGASTVLAGVAGAYRSAVVKEGTVTLVDSYGGTHAYTKDPAGGWVPPVGEAGVIAVGVDPGTLKTQVSFTDESGVVYLFNETGQVVSAVSADEVKKPVAPVMEFNGDGTVRRVVDRAGRGTPVERAVLFDYGNGSARSGCPSLPGSGIAPVGMLCRITYPGHVSGSDSDTTRLFYNVHGQLEAIIDPGGEQVSIGYDTARRVNWIRNSVETDWYHHNRAAVADASRFATAITYDASGRAIRVQLAPAGSDSTAVRTSHTYTYTYVGNTTAGTGTVDVTGQAAWGEPVNGHVRTVTFDEAWRTLTSVGPTGLTSSTRWDGRDLPLSVTDPAGFRTSTRYDSLGRATDSYGPGPVSCVPEAGGADTCDTKIPHTSTRYDEDFSGLDVQWYNNRYLAGVPVDETLGIPGISDGTISKAWGTGVPEGVTGIGADNWSIRMSGNITFPRPGQYRFRVHSDDGVKLWIDHNLILNHWQPNNQSLTSQTVTITPDKLTVPVQLTYFEQTGAASLHVWWTAPGSAEELVPGSALKPGYNLITSTKLDDSIPEASPTELVAFSPTTSVPETTPTPETAPVPGVAPIPEMVSAPEVAPAPELVAVSGEVPAVQALTTRTTYGSRPWLGLPVEKILDPEGMNLITRVGYDSSNRRVTRLLPSGVRNGTAVEVAGSGTVYYGDTESAVVNGCGVPTTRSQYGAVKSTTTAKGSVAGVGVTTSFVYDLWGRVVGSLRTGDRVWSCISYDDRGRVIRTTGAEGVTTTSYTSDGTAGGDPLVGWVEDSNGRVTTRVDLLGRVVRYQDVWGTVTTTGYNDLGQPVTSTTTPPSVGGVAQAGSTTALSFTVNGDIDTVTVDGVVVADAAYDSAGQLAGVRYANDTELARMARSAVTNMLTARSWTFPNAQKAVTEEVFRTQSGRVHANTLIDGNTQYPSAYTFDRVGRLTRADLPGVVLSYGYADTVGCENNTAGANNNRTSSTITPTGAHGSPMVTSYCYDHADRLTSTTVTNPLPGTGAVGQSLPPAAISYDSHGNTTRLADQILEYDSNDHHTTTTIAGGQHDGLRVAYKRDYSGRIIERTETSNATPAVVTITRYSFTSSTDTPDLILTGNNTATHRVSALPGGVILTTLSSSEPAAADTQTVGADTQTWSYPNIHGDITITANQTGVRPTGVYRYDPYGQPINPTTNLPISLVTGQGFPDQLRGEADYGWVGAHQKLTEHVGTILTIEMGARQYLPALGRFLETDPVEGGVTNSYDYPTDPINRYDLTGEWDWEAFGNGFLTVAGIVAIIPGPIGMVATAAIVGVNLARGDLAAASGAALGFIPGAAIARVPLVSAVQKSLTARVANTPKLGVSGKLFGHTGMASTTKSGKKVSIDADYQIFNKKGNKVKIGWSFHDKEVLFRVGWKKDDKYHLDLFNAGSAERFHKW</sequence>
<name>A0A2A6FQ62_9MICO</name>
<dbReference type="PROSITE" id="PS51257">
    <property type="entry name" value="PROKAR_LIPOPROTEIN"/>
    <property type="match status" value="1"/>
</dbReference>
<reference evidence="4" key="1">
    <citation type="submission" date="2017-03" db="EMBL/GenBank/DDBJ databases">
        <authorList>
            <person name="Lund M.B."/>
        </authorList>
    </citation>
    <scope>NUCLEOTIDE SEQUENCE [LARGE SCALE GENOMIC DNA]</scope>
</reference>
<organism evidence="3 4">
    <name type="scientific">Candidatus Lumbricidiphila eiseniae</name>
    <dbReference type="NCBI Taxonomy" id="1969409"/>
    <lineage>
        <taxon>Bacteria</taxon>
        <taxon>Bacillati</taxon>
        <taxon>Actinomycetota</taxon>
        <taxon>Actinomycetes</taxon>
        <taxon>Micrococcales</taxon>
        <taxon>Microbacteriaceae</taxon>
        <taxon>Candidatus Lumbricidiphila</taxon>
    </lineage>
</organism>
<evidence type="ECO:0000256" key="1">
    <source>
        <dbReference type="SAM" id="Phobius"/>
    </source>
</evidence>
<keyword evidence="1" id="KW-0472">Membrane</keyword>
<evidence type="ECO:0000313" key="4">
    <source>
        <dbReference type="Proteomes" id="UP000219994"/>
    </source>
</evidence>
<dbReference type="SMART" id="SM00758">
    <property type="entry name" value="PA14"/>
    <property type="match status" value="2"/>
</dbReference>
<dbReference type="PANTHER" id="PTHR32305">
    <property type="match status" value="1"/>
</dbReference>
<dbReference type="NCBIfam" id="TIGR03696">
    <property type="entry name" value="Rhs_assc_core"/>
    <property type="match status" value="1"/>
</dbReference>